<dbReference type="PANTHER" id="PTHR47851:SF5">
    <property type="entry name" value="MYB_SANT-LIKE DOMAIN-CONTAINING PROTEIN"/>
    <property type="match status" value="1"/>
</dbReference>
<accession>A0AAN8ZCC6</accession>
<evidence type="ECO:0000313" key="2">
    <source>
        <dbReference type="Proteomes" id="UP001370490"/>
    </source>
</evidence>
<dbReference type="Proteomes" id="UP001370490">
    <property type="component" value="Unassembled WGS sequence"/>
</dbReference>
<dbReference type="EMBL" id="JBAMMX010000008">
    <property type="protein sequence ID" value="KAK6935294.1"/>
    <property type="molecule type" value="Genomic_DNA"/>
</dbReference>
<reference evidence="1 2" key="1">
    <citation type="submission" date="2023-12" db="EMBL/GenBank/DDBJ databases">
        <title>A high-quality genome assembly for Dillenia turbinata (Dilleniales).</title>
        <authorList>
            <person name="Chanderbali A."/>
        </authorList>
    </citation>
    <scope>NUCLEOTIDE SEQUENCE [LARGE SCALE GENOMIC DNA]</scope>
    <source>
        <strain evidence="1">LSX21</strain>
        <tissue evidence="1">Leaf</tissue>
    </source>
</reference>
<keyword evidence="2" id="KW-1185">Reference proteome</keyword>
<dbReference type="PANTHER" id="PTHR47851">
    <property type="entry name" value="OS06G0588700 PROTEIN-RELATED"/>
    <property type="match status" value="1"/>
</dbReference>
<evidence type="ECO:0000313" key="1">
    <source>
        <dbReference type="EMBL" id="KAK6935294.1"/>
    </source>
</evidence>
<gene>
    <name evidence="1" type="ORF">RJ641_035449</name>
</gene>
<protein>
    <submittedName>
        <fullName evidence="1">Uncharacterized protein</fullName>
    </submittedName>
</protein>
<sequence length="155" mass="17996">MHDDINKGEEGYELKDHDIEEIDKSLDDTFTSDERLFPPTFNVKEKERPSKTRKKIKTSGALGLKEDIQSLLKLMSTKSTSTFSSSSQDGSTIAKCLNILKYLRGVEIGSGIWFYACDLFVKKEQRKIFFRQPNDELKLGWLQWNFFLFCNNRIP</sequence>
<proteinExistence type="predicted"/>
<name>A0AAN8ZCC6_9MAGN</name>
<comment type="caution">
    <text evidence="1">The sequence shown here is derived from an EMBL/GenBank/DDBJ whole genome shotgun (WGS) entry which is preliminary data.</text>
</comment>
<dbReference type="AlphaFoldDB" id="A0AAN8ZCC6"/>
<organism evidence="1 2">
    <name type="scientific">Dillenia turbinata</name>
    <dbReference type="NCBI Taxonomy" id="194707"/>
    <lineage>
        <taxon>Eukaryota</taxon>
        <taxon>Viridiplantae</taxon>
        <taxon>Streptophyta</taxon>
        <taxon>Embryophyta</taxon>
        <taxon>Tracheophyta</taxon>
        <taxon>Spermatophyta</taxon>
        <taxon>Magnoliopsida</taxon>
        <taxon>eudicotyledons</taxon>
        <taxon>Gunneridae</taxon>
        <taxon>Pentapetalae</taxon>
        <taxon>Dilleniales</taxon>
        <taxon>Dilleniaceae</taxon>
        <taxon>Dillenia</taxon>
    </lineage>
</organism>